<evidence type="ECO:0000259" key="7">
    <source>
        <dbReference type="PROSITE" id="PS50249"/>
    </source>
</evidence>
<dbReference type="GO" id="GO:0006508">
    <property type="term" value="P:proteolysis"/>
    <property type="evidence" value="ECO:0007669"/>
    <property type="project" value="UniProtKB-KW"/>
</dbReference>
<dbReference type="NCBIfam" id="TIGR00608">
    <property type="entry name" value="radc"/>
    <property type="match status" value="1"/>
</dbReference>
<sequence>MPITSWAESDRPREKLLNKGVNVLSDAELIAILLGSGSRNESAVELAKRILLGAENSFHKLARFTPAEFTRFQGVGEAKAVTLVAAMEIARRRSERQSDAAVLVRSSEDAYELMYSQLSDLNHEEFWVIFLHQSNKVIARKKISQGGIAGTVTDVRIILKEALLVSAPAMILAHNHPSGNLEPSQADINITRKIKEAAEMLDMRVLDHVIIGNQKYYSFADEGQI</sequence>
<dbReference type="PANTHER" id="PTHR30471:SF3">
    <property type="entry name" value="UPF0758 PROTEIN YEES-RELATED"/>
    <property type="match status" value="1"/>
</dbReference>
<dbReference type="STRING" id="1307839.L21SP5_01479"/>
<dbReference type="KEGG" id="blq:L21SP5_01479"/>
<organism evidence="8 9">
    <name type="scientific">Salinivirga cyanobacteriivorans</name>
    <dbReference type="NCBI Taxonomy" id="1307839"/>
    <lineage>
        <taxon>Bacteria</taxon>
        <taxon>Pseudomonadati</taxon>
        <taxon>Bacteroidota</taxon>
        <taxon>Bacteroidia</taxon>
        <taxon>Bacteroidales</taxon>
        <taxon>Salinivirgaceae</taxon>
        <taxon>Salinivirga</taxon>
    </lineage>
</organism>
<dbReference type="Pfam" id="PF20582">
    <property type="entry name" value="UPF0758_N"/>
    <property type="match status" value="1"/>
</dbReference>
<evidence type="ECO:0000313" key="8">
    <source>
        <dbReference type="EMBL" id="ALO15129.1"/>
    </source>
</evidence>
<reference evidence="8 9" key="1">
    <citation type="submission" date="2015-11" db="EMBL/GenBank/DDBJ databases">
        <title>Description and complete genome sequence of a novel strain predominating in hypersaline microbial mats and representing a new family of the Bacteriodetes phylum.</title>
        <authorList>
            <person name="Spring S."/>
            <person name="Bunk B."/>
            <person name="Sproer C."/>
            <person name="Klenk H.-P."/>
        </authorList>
    </citation>
    <scope>NUCLEOTIDE SEQUENCE [LARGE SCALE GENOMIC DNA]</scope>
    <source>
        <strain evidence="8 9">L21-Spi-D4</strain>
    </source>
</reference>
<keyword evidence="5" id="KW-0482">Metalloprotease</keyword>
<evidence type="ECO:0000256" key="4">
    <source>
        <dbReference type="ARBA" id="ARBA00022833"/>
    </source>
</evidence>
<protein>
    <submittedName>
        <fullName evidence="8">DNA repair protein RadC</fullName>
    </submittedName>
</protein>
<dbReference type="InterPro" id="IPR025657">
    <property type="entry name" value="RadC_JAB"/>
</dbReference>
<proteinExistence type="inferred from homology"/>
<dbReference type="Proteomes" id="UP000064893">
    <property type="component" value="Chromosome"/>
</dbReference>
<dbReference type="PATRIC" id="fig|1307839.3.peg.1577"/>
<feature type="domain" description="MPN" evidence="7">
    <location>
        <begin position="103"/>
        <end position="225"/>
    </location>
</feature>
<evidence type="ECO:0000256" key="1">
    <source>
        <dbReference type="ARBA" id="ARBA00022670"/>
    </source>
</evidence>
<dbReference type="InterPro" id="IPR001405">
    <property type="entry name" value="UPF0758"/>
</dbReference>
<dbReference type="AlphaFoldDB" id="A0A0S2HYC9"/>
<dbReference type="GO" id="GO:0046872">
    <property type="term" value="F:metal ion binding"/>
    <property type="evidence" value="ECO:0007669"/>
    <property type="project" value="UniProtKB-KW"/>
</dbReference>
<evidence type="ECO:0000256" key="2">
    <source>
        <dbReference type="ARBA" id="ARBA00022723"/>
    </source>
</evidence>
<dbReference type="EMBL" id="CP013118">
    <property type="protein sequence ID" value="ALO15129.1"/>
    <property type="molecule type" value="Genomic_DNA"/>
</dbReference>
<dbReference type="GO" id="GO:0008237">
    <property type="term" value="F:metallopeptidase activity"/>
    <property type="evidence" value="ECO:0007669"/>
    <property type="project" value="UniProtKB-KW"/>
</dbReference>
<dbReference type="PROSITE" id="PS01302">
    <property type="entry name" value="UPF0758"/>
    <property type="match status" value="1"/>
</dbReference>
<dbReference type="Pfam" id="PF04002">
    <property type="entry name" value="RadC"/>
    <property type="match status" value="1"/>
</dbReference>
<dbReference type="NCBIfam" id="NF000642">
    <property type="entry name" value="PRK00024.1"/>
    <property type="match status" value="1"/>
</dbReference>
<name>A0A0S2HYC9_9BACT</name>
<gene>
    <name evidence="8" type="ORF">L21SP5_01479</name>
</gene>
<dbReference type="InterPro" id="IPR020891">
    <property type="entry name" value="UPF0758_CS"/>
</dbReference>
<dbReference type="Gene3D" id="3.40.140.10">
    <property type="entry name" value="Cytidine Deaminase, domain 2"/>
    <property type="match status" value="1"/>
</dbReference>
<evidence type="ECO:0000256" key="5">
    <source>
        <dbReference type="ARBA" id="ARBA00023049"/>
    </source>
</evidence>
<keyword evidence="1" id="KW-0645">Protease</keyword>
<evidence type="ECO:0000256" key="6">
    <source>
        <dbReference type="RuleBase" id="RU003797"/>
    </source>
</evidence>
<dbReference type="CDD" id="cd08071">
    <property type="entry name" value="MPN_DUF2466"/>
    <property type="match status" value="1"/>
</dbReference>
<comment type="similarity">
    <text evidence="6">Belongs to the UPF0758 family.</text>
</comment>
<keyword evidence="9" id="KW-1185">Reference proteome</keyword>
<dbReference type="InterPro" id="IPR046778">
    <property type="entry name" value="UPF0758_N"/>
</dbReference>
<accession>A0A0S2HYC9</accession>
<evidence type="ECO:0000256" key="3">
    <source>
        <dbReference type="ARBA" id="ARBA00022801"/>
    </source>
</evidence>
<evidence type="ECO:0000313" key="9">
    <source>
        <dbReference type="Proteomes" id="UP000064893"/>
    </source>
</evidence>
<dbReference type="PROSITE" id="PS50249">
    <property type="entry name" value="MPN"/>
    <property type="match status" value="1"/>
</dbReference>
<keyword evidence="2" id="KW-0479">Metal-binding</keyword>
<dbReference type="InterPro" id="IPR037518">
    <property type="entry name" value="MPN"/>
</dbReference>
<dbReference type="PANTHER" id="PTHR30471">
    <property type="entry name" value="DNA REPAIR PROTEIN RADC"/>
    <property type="match status" value="1"/>
</dbReference>
<dbReference type="RefSeq" id="WP_205627986.1">
    <property type="nucleotide sequence ID" value="NZ_CP013118.1"/>
</dbReference>
<keyword evidence="3" id="KW-0378">Hydrolase</keyword>
<keyword evidence="4" id="KW-0862">Zinc</keyword>